<accession>A0ABS0BAL0</accession>
<dbReference type="EMBL" id="JADLZT010000013">
    <property type="protein sequence ID" value="MBF6026015.1"/>
    <property type="molecule type" value="Genomic_DNA"/>
</dbReference>
<protein>
    <submittedName>
        <fullName evidence="1">Uncharacterized protein</fullName>
    </submittedName>
</protein>
<comment type="caution">
    <text evidence="1">The sequence shown here is derived from an EMBL/GenBank/DDBJ whole genome shotgun (WGS) entry which is preliminary data.</text>
</comment>
<sequence length="75" mass="8311">MILAIYMRPSGSCLVLPDCFLPSGETGAFAYLGELHESAVPSDMWSRIREEVDARGHAELSSDSAARRYIRRHGT</sequence>
<proteinExistence type="predicted"/>
<name>A0ABS0BAL0_9GAMM</name>
<gene>
    <name evidence="1" type="ORF">IU514_18450</name>
</gene>
<dbReference type="RefSeq" id="WP_194932616.1">
    <property type="nucleotide sequence ID" value="NZ_JADLZT010000013.1"/>
</dbReference>
<evidence type="ECO:0000313" key="1">
    <source>
        <dbReference type="EMBL" id="MBF6026015.1"/>
    </source>
</evidence>
<dbReference type="Proteomes" id="UP001429984">
    <property type="component" value="Unassembled WGS sequence"/>
</dbReference>
<reference evidence="1 2" key="1">
    <citation type="submission" date="2020-11" db="EMBL/GenBank/DDBJ databases">
        <title>Draft Genome Sequence and Secondary Metabolite Biosynthetic Potential of the Lysobacter niastensis Type strain DSM 18481.</title>
        <authorList>
            <person name="Turrini P."/>
            <person name="Artuso I."/>
            <person name="Tescari M."/>
            <person name="Lugli G.A."/>
            <person name="Frangipani E."/>
            <person name="Ventura M."/>
            <person name="Visca P."/>
        </authorList>
    </citation>
    <scope>NUCLEOTIDE SEQUENCE [LARGE SCALE GENOMIC DNA]</scope>
    <source>
        <strain evidence="1 2">DSM 18481</strain>
    </source>
</reference>
<organism evidence="1 2">
    <name type="scientific">Lysobacter niastensis</name>
    <dbReference type="NCBI Taxonomy" id="380629"/>
    <lineage>
        <taxon>Bacteria</taxon>
        <taxon>Pseudomonadati</taxon>
        <taxon>Pseudomonadota</taxon>
        <taxon>Gammaproteobacteria</taxon>
        <taxon>Lysobacterales</taxon>
        <taxon>Lysobacteraceae</taxon>
        <taxon>Lysobacter</taxon>
    </lineage>
</organism>
<evidence type="ECO:0000313" key="2">
    <source>
        <dbReference type="Proteomes" id="UP001429984"/>
    </source>
</evidence>
<keyword evidence="2" id="KW-1185">Reference proteome</keyword>